<comment type="caution">
    <text evidence="1">The sequence shown here is derived from an EMBL/GenBank/DDBJ whole genome shotgun (WGS) entry which is preliminary data.</text>
</comment>
<dbReference type="Gene3D" id="2.40.160.50">
    <property type="entry name" value="membrane protein fhac: a member of the omp85/tpsb transporter family"/>
    <property type="match status" value="1"/>
</dbReference>
<name>A0ABT8PHB8_9BURK</name>
<accession>A0ABT8PHB8</accession>
<dbReference type="EMBL" id="JAUJSQ010000010">
    <property type="protein sequence ID" value="MDN7934471.1"/>
    <property type="molecule type" value="Genomic_DNA"/>
</dbReference>
<organism evidence="1 2">
    <name type="scientific">Burkholderia metallica</name>
    <dbReference type="NCBI Taxonomy" id="488729"/>
    <lineage>
        <taxon>Bacteria</taxon>
        <taxon>Pseudomonadati</taxon>
        <taxon>Pseudomonadota</taxon>
        <taxon>Betaproteobacteria</taxon>
        <taxon>Burkholderiales</taxon>
        <taxon>Burkholderiaceae</taxon>
        <taxon>Burkholderia</taxon>
        <taxon>Burkholderia cepacia complex</taxon>
    </lineage>
</organism>
<proteinExistence type="predicted"/>
<protein>
    <submittedName>
        <fullName evidence="1">Uncharacterized protein</fullName>
    </submittedName>
</protein>
<dbReference type="RefSeq" id="WP_174920282.1">
    <property type="nucleotide sequence ID" value="NZ_CABVPT010000004.1"/>
</dbReference>
<sequence length="85" mass="9607">MGGRFSLRVLTSNARQRHFRASSRVPADPVSTCIDVVYSDMTSRLRDEFEDLDSDKRARVCRALVTMPLVRIHRGNVSVNARLAC</sequence>
<evidence type="ECO:0000313" key="1">
    <source>
        <dbReference type="EMBL" id="MDN7934471.1"/>
    </source>
</evidence>
<reference evidence="1" key="1">
    <citation type="submission" date="2023-07" db="EMBL/GenBank/DDBJ databases">
        <title>A collection of bacterial strains from the Burkholderia cepacia Research Laboratory and Repository.</title>
        <authorList>
            <person name="Lipuma J."/>
            <person name="Spilker T."/>
            <person name="Caverly L."/>
        </authorList>
    </citation>
    <scope>NUCLEOTIDE SEQUENCE</scope>
    <source>
        <strain evidence="1">AU42020</strain>
    </source>
</reference>
<keyword evidence="2" id="KW-1185">Reference proteome</keyword>
<evidence type="ECO:0000313" key="2">
    <source>
        <dbReference type="Proteomes" id="UP001171606"/>
    </source>
</evidence>
<gene>
    <name evidence="1" type="ORF">QZM52_24585</name>
</gene>
<dbReference type="Proteomes" id="UP001171606">
    <property type="component" value="Unassembled WGS sequence"/>
</dbReference>